<dbReference type="EMBL" id="BDGG01000002">
    <property type="protein sequence ID" value="GAU92337.1"/>
    <property type="molecule type" value="Genomic_DNA"/>
</dbReference>
<dbReference type="Proteomes" id="UP000186922">
    <property type="component" value="Unassembled WGS sequence"/>
</dbReference>
<gene>
    <name evidence="1" type="primary">RvY_04431-1</name>
    <name evidence="1" type="synonym">RvY_04431.1</name>
    <name evidence="1" type="ORF">RvY_04431</name>
</gene>
<dbReference type="OrthoDB" id="7771310at2759"/>
<comment type="caution">
    <text evidence="1">The sequence shown here is derived from an EMBL/GenBank/DDBJ whole genome shotgun (WGS) entry which is preliminary data.</text>
</comment>
<reference evidence="1 2" key="1">
    <citation type="journal article" date="2016" name="Nat. Commun.">
        <title>Extremotolerant tardigrade genome and improved radiotolerance of human cultured cells by tardigrade-unique protein.</title>
        <authorList>
            <person name="Hashimoto T."/>
            <person name="Horikawa D.D."/>
            <person name="Saito Y."/>
            <person name="Kuwahara H."/>
            <person name="Kozuka-Hata H."/>
            <person name="Shin-I T."/>
            <person name="Minakuchi Y."/>
            <person name="Ohishi K."/>
            <person name="Motoyama A."/>
            <person name="Aizu T."/>
            <person name="Enomoto A."/>
            <person name="Kondo K."/>
            <person name="Tanaka S."/>
            <person name="Hara Y."/>
            <person name="Koshikawa S."/>
            <person name="Sagara H."/>
            <person name="Miura T."/>
            <person name="Yokobori S."/>
            <person name="Miyagawa K."/>
            <person name="Suzuki Y."/>
            <person name="Kubo T."/>
            <person name="Oyama M."/>
            <person name="Kohara Y."/>
            <person name="Fujiyama A."/>
            <person name="Arakawa K."/>
            <person name="Katayama T."/>
            <person name="Toyoda A."/>
            <person name="Kunieda T."/>
        </authorList>
    </citation>
    <scope>NUCLEOTIDE SEQUENCE [LARGE SCALE GENOMIC DNA]</scope>
    <source>
        <strain evidence="1 2">YOKOZUNA-1</strain>
    </source>
</reference>
<dbReference type="AlphaFoldDB" id="A0A1D1UYE3"/>
<organism evidence="1 2">
    <name type="scientific">Ramazzottius varieornatus</name>
    <name type="common">Water bear</name>
    <name type="synonym">Tardigrade</name>
    <dbReference type="NCBI Taxonomy" id="947166"/>
    <lineage>
        <taxon>Eukaryota</taxon>
        <taxon>Metazoa</taxon>
        <taxon>Ecdysozoa</taxon>
        <taxon>Tardigrada</taxon>
        <taxon>Eutardigrada</taxon>
        <taxon>Parachela</taxon>
        <taxon>Hypsibioidea</taxon>
        <taxon>Ramazzottiidae</taxon>
        <taxon>Ramazzottius</taxon>
    </lineage>
</organism>
<evidence type="ECO:0000313" key="2">
    <source>
        <dbReference type="Proteomes" id="UP000186922"/>
    </source>
</evidence>
<dbReference type="SUPFAM" id="SSF53335">
    <property type="entry name" value="S-adenosyl-L-methionine-dependent methyltransferases"/>
    <property type="match status" value="1"/>
</dbReference>
<dbReference type="InterPro" id="IPR029063">
    <property type="entry name" value="SAM-dependent_MTases_sf"/>
</dbReference>
<evidence type="ECO:0000313" key="1">
    <source>
        <dbReference type="EMBL" id="GAU92337.1"/>
    </source>
</evidence>
<accession>A0A1D1UYE3</accession>
<name>A0A1D1UYE3_RAMVA</name>
<evidence type="ECO:0008006" key="3">
    <source>
        <dbReference type="Google" id="ProtNLM"/>
    </source>
</evidence>
<sequence>MPGNALELEGKIPAGSLAGIFAASWLNFLHPEEVTRAFKVFFNLMKPGGKLCVLTASCYSDLMETAQDIVEERKKAGMAWPGLWTKDLYQGPFAHHLPDFMHCLDPDVLEREARAAGFTVDKSGYFDFGSVFEALKVDGREWAGLLATKP</sequence>
<protein>
    <recommendedName>
        <fullName evidence="3">Methyltransferase type 11 domain-containing protein</fullName>
    </recommendedName>
</protein>
<proteinExistence type="predicted"/>
<keyword evidence="2" id="KW-1185">Reference proteome</keyword>
<dbReference type="Gene3D" id="3.40.50.150">
    <property type="entry name" value="Vaccinia Virus protein VP39"/>
    <property type="match status" value="1"/>
</dbReference>